<sequence length="107" mass="11805">MERISSIVKHLNPGSALNQIQAKNPDDVVITLAARTPLTKARKGGFKDTSLEYMIFALLDQVRERSNLDPALVEDIRMGNVSDGKAAYKLRAGPSPPASPTHRRRRP</sequence>
<name>C9SUF9_VERA1</name>
<dbReference type="GO" id="GO:0003988">
    <property type="term" value="F:acetyl-CoA C-acyltransferase activity"/>
    <property type="evidence" value="ECO:0007669"/>
    <property type="project" value="TreeGrafter"/>
</dbReference>
<accession>C9SUF9</accession>
<dbReference type="PANTHER" id="PTHR43853">
    <property type="entry name" value="3-KETOACYL-COA THIOLASE, PEROXISOMAL"/>
    <property type="match status" value="1"/>
</dbReference>
<dbReference type="RefSeq" id="XP_003001535.1">
    <property type="nucleotide sequence ID" value="XM_003001489.1"/>
</dbReference>
<evidence type="ECO:0000313" key="4">
    <source>
        <dbReference type="Proteomes" id="UP000008698"/>
    </source>
</evidence>
<dbReference type="GO" id="GO:0006635">
    <property type="term" value="P:fatty acid beta-oxidation"/>
    <property type="evidence" value="ECO:0007669"/>
    <property type="project" value="TreeGrafter"/>
</dbReference>
<organism evidence="4">
    <name type="scientific">Verticillium alfalfae (strain VaMs.102 / ATCC MYA-4576 / FGSC 10136)</name>
    <name type="common">Verticillium wilt of alfalfa</name>
    <name type="synonym">Verticillium albo-atrum</name>
    <dbReference type="NCBI Taxonomy" id="526221"/>
    <lineage>
        <taxon>Eukaryota</taxon>
        <taxon>Fungi</taxon>
        <taxon>Dikarya</taxon>
        <taxon>Ascomycota</taxon>
        <taxon>Pezizomycotina</taxon>
        <taxon>Sordariomycetes</taxon>
        <taxon>Hypocreomycetidae</taxon>
        <taxon>Glomerellales</taxon>
        <taxon>Plectosphaerellaceae</taxon>
        <taxon>Verticillium</taxon>
    </lineage>
</organism>
<dbReference type="InterPro" id="IPR020616">
    <property type="entry name" value="Thiolase_N"/>
</dbReference>
<dbReference type="OrthoDB" id="5404651at2759"/>
<dbReference type="eggNOG" id="KOG1389">
    <property type="taxonomic scope" value="Eukaryota"/>
</dbReference>
<dbReference type="KEGG" id="val:VDBG_08580"/>
<keyword evidence="4" id="KW-1185">Reference proteome</keyword>
<dbReference type="PANTHER" id="PTHR43853:SF10">
    <property type="entry name" value="ACETYL-COA C-ACETYLTRANSFERASE"/>
    <property type="match status" value="1"/>
</dbReference>
<evidence type="ECO:0000259" key="2">
    <source>
        <dbReference type="Pfam" id="PF00108"/>
    </source>
</evidence>
<gene>
    <name evidence="3" type="ORF">VDBG_08580</name>
</gene>
<dbReference type="Gene3D" id="3.40.47.10">
    <property type="match status" value="1"/>
</dbReference>
<evidence type="ECO:0000313" key="3">
    <source>
        <dbReference type="EMBL" id="EEY22470.1"/>
    </source>
</evidence>
<dbReference type="STRING" id="526221.C9SUF9"/>
<dbReference type="GO" id="GO:0010124">
    <property type="term" value="P:phenylacetate catabolic process"/>
    <property type="evidence" value="ECO:0007669"/>
    <property type="project" value="TreeGrafter"/>
</dbReference>
<evidence type="ECO:0000256" key="1">
    <source>
        <dbReference type="SAM" id="MobiDB-lite"/>
    </source>
</evidence>
<dbReference type="GeneID" id="9529589"/>
<proteinExistence type="predicted"/>
<feature type="domain" description="Thiolase N-terminal" evidence="2">
    <location>
        <begin position="28"/>
        <end position="84"/>
    </location>
</feature>
<dbReference type="InterPro" id="IPR050215">
    <property type="entry name" value="Thiolase-like_sf_Thiolase"/>
</dbReference>
<protein>
    <submittedName>
        <fullName evidence="3">3-ketoacyl-CoA thiolase</fullName>
    </submittedName>
</protein>
<dbReference type="InterPro" id="IPR016039">
    <property type="entry name" value="Thiolase-like"/>
</dbReference>
<reference evidence="4" key="1">
    <citation type="journal article" date="2011" name="PLoS Pathog.">
        <title>Comparative genomics yields insights into niche adaptation of plant vascular wilt pathogens.</title>
        <authorList>
            <person name="Klosterman S.J."/>
            <person name="Subbarao K.V."/>
            <person name="Kang S."/>
            <person name="Veronese P."/>
            <person name="Gold S.E."/>
            <person name="Thomma B.P.H.J."/>
            <person name="Chen Z."/>
            <person name="Henrissat B."/>
            <person name="Lee Y.-H."/>
            <person name="Park J."/>
            <person name="Garcia-Pedrajas M.D."/>
            <person name="Barbara D.J."/>
            <person name="Anchieta A."/>
            <person name="de Jonge R."/>
            <person name="Santhanam P."/>
            <person name="Maruthachalam K."/>
            <person name="Atallah Z."/>
            <person name="Amyotte S.G."/>
            <person name="Paz Z."/>
            <person name="Inderbitzin P."/>
            <person name="Hayes R.J."/>
            <person name="Heiman D.I."/>
            <person name="Young S."/>
            <person name="Zeng Q."/>
            <person name="Engels R."/>
            <person name="Galagan J."/>
            <person name="Cuomo C.A."/>
            <person name="Dobinson K.F."/>
            <person name="Ma L.-J."/>
        </authorList>
    </citation>
    <scope>NUCLEOTIDE SEQUENCE [LARGE SCALE GENOMIC DNA]</scope>
    <source>
        <strain evidence="4">VaMs.102 / ATCC MYA-4576 / FGSC 10136</strain>
    </source>
</reference>
<dbReference type="AlphaFoldDB" id="C9SUF9"/>
<dbReference type="GO" id="GO:0005777">
    <property type="term" value="C:peroxisome"/>
    <property type="evidence" value="ECO:0007669"/>
    <property type="project" value="TreeGrafter"/>
</dbReference>
<dbReference type="SUPFAM" id="SSF53901">
    <property type="entry name" value="Thiolase-like"/>
    <property type="match status" value="1"/>
</dbReference>
<dbReference type="OMA" id="LEYMIFA"/>
<dbReference type="Pfam" id="PF00108">
    <property type="entry name" value="Thiolase_N"/>
    <property type="match status" value="1"/>
</dbReference>
<dbReference type="HOGENOM" id="CLU_144248_0_0_1"/>
<dbReference type="EMBL" id="DS985225">
    <property type="protein sequence ID" value="EEY22470.1"/>
    <property type="molecule type" value="Genomic_DNA"/>
</dbReference>
<feature type="region of interest" description="Disordered" evidence="1">
    <location>
        <begin position="84"/>
        <end position="107"/>
    </location>
</feature>
<dbReference type="Proteomes" id="UP000008698">
    <property type="component" value="Unassembled WGS sequence"/>
</dbReference>